<organism evidence="14 15">
    <name type="scientific">Branchiostoma lanceolatum</name>
    <name type="common">Common lancelet</name>
    <name type="synonym">Amphioxus lanceolatum</name>
    <dbReference type="NCBI Taxonomy" id="7740"/>
    <lineage>
        <taxon>Eukaryota</taxon>
        <taxon>Metazoa</taxon>
        <taxon>Chordata</taxon>
        <taxon>Cephalochordata</taxon>
        <taxon>Leptocardii</taxon>
        <taxon>Amphioxiformes</taxon>
        <taxon>Branchiostomatidae</taxon>
        <taxon>Branchiostoma</taxon>
    </lineage>
</organism>
<reference evidence="14" key="1">
    <citation type="submission" date="2022-01" db="EMBL/GenBank/DDBJ databases">
        <authorList>
            <person name="Braso-Vives M."/>
        </authorList>
    </citation>
    <scope>NUCLEOTIDE SEQUENCE</scope>
</reference>
<keyword evidence="5" id="KW-0378">Hydrolase</keyword>
<feature type="binding site" evidence="10">
    <location>
        <position position="493"/>
    </location>
    <ligand>
        <name>substrate</name>
    </ligand>
</feature>
<dbReference type="GO" id="GO:0005634">
    <property type="term" value="C:nucleus"/>
    <property type="evidence" value="ECO:0007669"/>
    <property type="project" value="UniProtKB-SubCell"/>
</dbReference>
<comment type="subcellular location">
    <subcellularLocation>
        <location evidence="1">Nucleus</location>
    </subcellularLocation>
</comment>
<feature type="compositionally biased region" description="Polar residues" evidence="12">
    <location>
        <begin position="62"/>
        <end position="72"/>
    </location>
</feature>
<feature type="active site" description="Proton donor/acceptor" evidence="9">
    <location>
        <position position="491"/>
    </location>
</feature>
<evidence type="ECO:0000256" key="9">
    <source>
        <dbReference type="PIRSR" id="PIRSR610347-1"/>
    </source>
</evidence>
<dbReference type="Pfam" id="PF06087">
    <property type="entry name" value="Tyr-DNA_phospho"/>
    <property type="match status" value="1"/>
</dbReference>
<evidence type="ECO:0000256" key="12">
    <source>
        <dbReference type="SAM" id="MobiDB-lite"/>
    </source>
</evidence>
<dbReference type="Pfam" id="PF10283">
    <property type="entry name" value="zf-CCHH"/>
    <property type="match status" value="1"/>
</dbReference>
<dbReference type="InterPro" id="IPR010347">
    <property type="entry name" value="Tdp1"/>
</dbReference>
<dbReference type="GO" id="GO:0003690">
    <property type="term" value="F:double-stranded DNA binding"/>
    <property type="evidence" value="ECO:0007669"/>
    <property type="project" value="TreeGrafter"/>
</dbReference>
<sequence length="600" mass="66356">MSWSLSDSDSDESTNPSLSPHGERQYEEEDDCTGETSRIEQGRGSSVGQASTSGSGDSSSGQARPSGSQGQRSGDETGHRGGKQKRSVKEDQRPECQYGRQCYRKNPAHFQQYRHPVDSSSDEEKSSPPHKKLKTGSPSAAASSLSSSPTTQTADPGPYTFYLTKVSGIATRFNQTGAMHITDILSAEKGKLLASAQFNYMIDIPWLMQQYPKEAREKPLLIVHGDSGLSKVKLQEDAHRFPNIQLCQARLEIMYGTHHSKMMFLLYDDGLRIAMHTANLIHQDWHQKSQGVWLSPCFPKLPDGAAPTDGDSLTHFKSDLLAYLAAYRKSALEEWRKHIKEHDMSQARVHIVASAPGRHQGGSKNQWGHLKLRQVFQARGPPADLVKGWPVIGQFSSIGSLGADAQKWLCGEWLSSLATVRGKPSLMLGSRQPQLQLIYPSVNNVRSSLEGYPAGGSLPYSINTARKQPYLNKFLHQWSASARGRTRASPHIKTYTRTSPDCSRLAWFLVTSANLSKAAWGALEKNGAQLMIRSYEIGVLFLPQDFGEDTTFAVNTSCSEPFPIPYDLPPLPYGTNDQPWVVDLPYVNKPDSHGCVWQPS</sequence>
<gene>
    <name evidence="14" type="primary">TDP1</name>
    <name evidence="14" type="ORF">BLAG_LOCUS18295</name>
</gene>
<keyword evidence="7" id="KW-0234">DNA repair</keyword>
<evidence type="ECO:0000256" key="2">
    <source>
        <dbReference type="ARBA" id="ARBA00010205"/>
    </source>
</evidence>
<dbReference type="Proteomes" id="UP000838412">
    <property type="component" value="Chromosome 4"/>
</dbReference>
<dbReference type="GO" id="GO:0003697">
    <property type="term" value="F:single-stranded DNA binding"/>
    <property type="evidence" value="ECO:0007669"/>
    <property type="project" value="TreeGrafter"/>
</dbReference>
<keyword evidence="3" id="KW-0540">Nuclease</keyword>
<dbReference type="CDD" id="cd09193">
    <property type="entry name" value="PLDc_mTdp1_1"/>
    <property type="match status" value="1"/>
</dbReference>
<keyword evidence="8" id="KW-0539">Nucleus</keyword>
<dbReference type="PANTHER" id="PTHR12415:SF0">
    <property type="entry name" value="TYROSYL-DNA PHOSPHODIESTERASE 1"/>
    <property type="match status" value="1"/>
</dbReference>
<dbReference type="OrthoDB" id="47785at2759"/>
<feature type="site" description="Interaction with DNA" evidence="11">
    <location>
        <position position="516"/>
    </location>
</feature>
<evidence type="ECO:0000256" key="6">
    <source>
        <dbReference type="ARBA" id="ARBA00022839"/>
    </source>
</evidence>
<feature type="compositionally biased region" description="Low complexity" evidence="12">
    <location>
        <begin position="51"/>
        <end position="61"/>
    </location>
</feature>
<dbReference type="InterPro" id="IPR019406">
    <property type="entry name" value="APLF_PBZ"/>
</dbReference>
<evidence type="ECO:0000256" key="4">
    <source>
        <dbReference type="ARBA" id="ARBA00022763"/>
    </source>
</evidence>
<comment type="similarity">
    <text evidence="2">Belongs to the tyrosyl-DNA phosphodiesterase family.</text>
</comment>
<dbReference type="GO" id="GO:0017005">
    <property type="term" value="F:3'-tyrosyl-DNA phosphodiesterase activity"/>
    <property type="evidence" value="ECO:0007669"/>
    <property type="project" value="TreeGrafter"/>
</dbReference>
<evidence type="ECO:0000313" key="15">
    <source>
        <dbReference type="Proteomes" id="UP000838412"/>
    </source>
</evidence>
<feature type="binding site" evidence="10">
    <location>
        <position position="261"/>
    </location>
    <ligand>
        <name>substrate</name>
    </ligand>
</feature>
<evidence type="ECO:0000256" key="10">
    <source>
        <dbReference type="PIRSR" id="PIRSR610347-2"/>
    </source>
</evidence>
<evidence type="ECO:0000256" key="3">
    <source>
        <dbReference type="ARBA" id="ARBA00022722"/>
    </source>
</evidence>
<feature type="domain" description="PBZ-type" evidence="13">
    <location>
        <begin position="93"/>
        <end position="118"/>
    </location>
</feature>
<keyword evidence="4" id="KW-0227">DNA damage</keyword>
<feature type="compositionally biased region" description="Low complexity" evidence="12">
    <location>
        <begin position="135"/>
        <end position="154"/>
    </location>
</feature>
<accession>A0A8K0ERT3</accession>
<evidence type="ECO:0000256" key="11">
    <source>
        <dbReference type="PIRSR" id="PIRSR610347-3"/>
    </source>
</evidence>
<dbReference type="CDD" id="cd09195">
    <property type="entry name" value="PLDc_mTdp1_2"/>
    <property type="match status" value="1"/>
</dbReference>
<evidence type="ECO:0000259" key="13">
    <source>
        <dbReference type="Pfam" id="PF10283"/>
    </source>
</evidence>
<feature type="region of interest" description="Disordered" evidence="12">
    <location>
        <begin position="114"/>
        <end position="157"/>
    </location>
</feature>
<keyword evidence="15" id="KW-1185">Reference proteome</keyword>
<feature type="active site" description="Nucleophile" evidence="9">
    <location>
        <position position="259"/>
    </location>
</feature>
<evidence type="ECO:0000256" key="5">
    <source>
        <dbReference type="ARBA" id="ARBA00022801"/>
    </source>
</evidence>
<feature type="region of interest" description="Disordered" evidence="12">
    <location>
        <begin position="1"/>
        <end position="96"/>
    </location>
</feature>
<dbReference type="AlphaFoldDB" id="A0A8K0ERT3"/>
<dbReference type="GO" id="GO:0004527">
    <property type="term" value="F:exonuclease activity"/>
    <property type="evidence" value="ECO:0007669"/>
    <property type="project" value="UniProtKB-KW"/>
</dbReference>
<dbReference type="PANTHER" id="PTHR12415">
    <property type="entry name" value="TYROSYL-DNA PHOSPHODIESTERASE 1"/>
    <property type="match status" value="1"/>
</dbReference>
<keyword evidence="6" id="KW-0269">Exonuclease</keyword>
<name>A0A8K0ERT3_BRALA</name>
<evidence type="ECO:0000313" key="14">
    <source>
        <dbReference type="EMBL" id="CAH1263684.1"/>
    </source>
</evidence>
<dbReference type="EMBL" id="OV696689">
    <property type="protein sequence ID" value="CAH1263684.1"/>
    <property type="molecule type" value="Genomic_DNA"/>
</dbReference>
<evidence type="ECO:0000256" key="8">
    <source>
        <dbReference type="ARBA" id="ARBA00023242"/>
    </source>
</evidence>
<dbReference type="GO" id="GO:0006281">
    <property type="term" value="P:DNA repair"/>
    <property type="evidence" value="ECO:0007669"/>
    <property type="project" value="UniProtKB-KW"/>
</dbReference>
<evidence type="ECO:0000256" key="7">
    <source>
        <dbReference type="ARBA" id="ARBA00023204"/>
    </source>
</evidence>
<proteinExistence type="inferred from homology"/>
<dbReference type="SUPFAM" id="SSF56024">
    <property type="entry name" value="Phospholipase D/nuclease"/>
    <property type="match status" value="2"/>
</dbReference>
<dbReference type="Gene3D" id="3.30.870.10">
    <property type="entry name" value="Endonuclease Chain A"/>
    <property type="match status" value="2"/>
</dbReference>
<protein>
    <submittedName>
        <fullName evidence="14">TDP1 protein</fullName>
    </submittedName>
</protein>
<evidence type="ECO:0000256" key="1">
    <source>
        <dbReference type="ARBA" id="ARBA00004123"/>
    </source>
</evidence>